<dbReference type="InterPro" id="IPR036909">
    <property type="entry name" value="Cyt_c-like_dom_sf"/>
</dbReference>
<dbReference type="Pfam" id="PF00034">
    <property type="entry name" value="Cytochrom_C"/>
    <property type="match status" value="2"/>
</dbReference>
<feature type="domain" description="Cytochrome c" evidence="9">
    <location>
        <begin position="56"/>
        <end position="135"/>
    </location>
</feature>
<dbReference type="InterPro" id="IPR009056">
    <property type="entry name" value="Cyt_c-like_dom"/>
</dbReference>
<gene>
    <name evidence="10" type="ORF">H0E84_12885</name>
</gene>
<evidence type="ECO:0000256" key="7">
    <source>
        <dbReference type="SAM" id="MobiDB-lite"/>
    </source>
</evidence>
<feature type="region of interest" description="Disordered" evidence="7">
    <location>
        <begin position="268"/>
        <end position="337"/>
    </location>
</feature>
<sequence>MRHARAYGIAGLTALGVVAAVAFAQSTTVPLPEEAPIEAAPLGETAVADLAEADWGDPQNGATLAATCAACHGLDGKATVREVYPGIAGQSERYIARQLALFKSGERVSPIMQPFAAPLSAQDMRDLGAHYAMQQAGAGVADDTVVAAGPYEGMKFFEIGQQLFRSGDPGRGVPACMACHGPTGAGNPGPPYPHVAGQSSWYSARRLQEYRDGTTGESDTRLFDIMHEVAQRLTDEEIQALSSYMEGLHPRPDAAMRAAMARIETGPAPIAAPAAGDPGEADIGTQDGGTVAIEQQGQAADGDAPETGSDPAGPRSEDAQAEPDADAEGATGDPSRQ</sequence>
<dbReference type="SUPFAM" id="SSF46626">
    <property type="entry name" value="Cytochrome c"/>
    <property type="match status" value="2"/>
</dbReference>
<keyword evidence="5 6" id="KW-0408">Iron</keyword>
<evidence type="ECO:0000256" key="6">
    <source>
        <dbReference type="PROSITE-ProRule" id="PRU00433"/>
    </source>
</evidence>
<evidence type="ECO:0000256" key="4">
    <source>
        <dbReference type="ARBA" id="ARBA00022982"/>
    </source>
</evidence>
<dbReference type="AlphaFoldDB" id="A0A853JF97"/>
<dbReference type="InterPro" id="IPR050597">
    <property type="entry name" value="Cytochrome_c_Oxidase_Subunit"/>
</dbReference>
<dbReference type="Proteomes" id="UP000578091">
    <property type="component" value="Unassembled WGS sequence"/>
</dbReference>
<evidence type="ECO:0000256" key="1">
    <source>
        <dbReference type="ARBA" id="ARBA00022448"/>
    </source>
</evidence>
<keyword evidence="4" id="KW-0249">Electron transport</keyword>
<accession>A0A853JF97</accession>
<dbReference type="GO" id="GO:0020037">
    <property type="term" value="F:heme binding"/>
    <property type="evidence" value="ECO:0007669"/>
    <property type="project" value="InterPro"/>
</dbReference>
<dbReference type="EMBL" id="JACCKA010000073">
    <property type="protein sequence ID" value="NZA27279.1"/>
    <property type="molecule type" value="Genomic_DNA"/>
</dbReference>
<proteinExistence type="predicted"/>
<comment type="caution">
    <text evidence="10">The sequence shown here is derived from an EMBL/GenBank/DDBJ whole genome shotgun (WGS) entry which is preliminary data.</text>
</comment>
<protein>
    <submittedName>
        <fullName evidence="10">C-type cytochrome</fullName>
    </submittedName>
</protein>
<feature type="compositionally biased region" description="Low complexity" evidence="7">
    <location>
        <begin position="268"/>
        <end position="284"/>
    </location>
</feature>
<dbReference type="Gene3D" id="1.10.760.10">
    <property type="entry name" value="Cytochrome c-like domain"/>
    <property type="match status" value="2"/>
</dbReference>
<evidence type="ECO:0000313" key="11">
    <source>
        <dbReference type="Proteomes" id="UP000578091"/>
    </source>
</evidence>
<keyword evidence="3 6" id="KW-0479">Metal-binding</keyword>
<keyword evidence="2 6" id="KW-0349">Heme</keyword>
<keyword evidence="8" id="KW-0732">Signal</keyword>
<keyword evidence="11" id="KW-1185">Reference proteome</keyword>
<feature type="domain" description="Cytochrome c" evidence="9">
    <location>
        <begin position="155"/>
        <end position="249"/>
    </location>
</feature>
<reference evidence="10 11" key="1">
    <citation type="submission" date="2020-07" db="EMBL/GenBank/DDBJ databases">
        <title>Luteimonas sp. SJ-92.</title>
        <authorList>
            <person name="Huang X.-X."/>
            <person name="Xu L."/>
            <person name="Sun J.-Q."/>
        </authorList>
    </citation>
    <scope>NUCLEOTIDE SEQUENCE [LARGE SCALE GENOMIC DNA]</scope>
    <source>
        <strain evidence="10 11">SJ-92</strain>
    </source>
</reference>
<evidence type="ECO:0000256" key="5">
    <source>
        <dbReference type="ARBA" id="ARBA00023004"/>
    </source>
</evidence>
<organism evidence="10 11">
    <name type="scientific">Luteimonas salinisoli</name>
    <dbReference type="NCBI Taxonomy" id="2752307"/>
    <lineage>
        <taxon>Bacteria</taxon>
        <taxon>Pseudomonadati</taxon>
        <taxon>Pseudomonadota</taxon>
        <taxon>Gammaproteobacteria</taxon>
        <taxon>Lysobacterales</taxon>
        <taxon>Lysobacteraceae</taxon>
        <taxon>Luteimonas</taxon>
    </lineage>
</organism>
<evidence type="ECO:0000256" key="8">
    <source>
        <dbReference type="SAM" id="SignalP"/>
    </source>
</evidence>
<evidence type="ECO:0000256" key="2">
    <source>
        <dbReference type="ARBA" id="ARBA00022617"/>
    </source>
</evidence>
<feature type="chain" id="PRO_5032378794" evidence="8">
    <location>
        <begin position="25"/>
        <end position="337"/>
    </location>
</feature>
<evidence type="ECO:0000256" key="3">
    <source>
        <dbReference type="ARBA" id="ARBA00022723"/>
    </source>
</evidence>
<evidence type="ECO:0000313" key="10">
    <source>
        <dbReference type="EMBL" id="NZA27279.1"/>
    </source>
</evidence>
<dbReference type="PANTHER" id="PTHR33751:SF9">
    <property type="entry name" value="CYTOCHROME C4"/>
    <property type="match status" value="1"/>
</dbReference>
<dbReference type="PROSITE" id="PS51007">
    <property type="entry name" value="CYTC"/>
    <property type="match status" value="2"/>
</dbReference>
<dbReference type="PANTHER" id="PTHR33751">
    <property type="entry name" value="CBB3-TYPE CYTOCHROME C OXIDASE SUBUNIT FIXP"/>
    <property type="match status" value="1"/>
</dbReference>
<name>A0A853JF97_9GAMM</name>
<feature type="signal peptide" evidence="8">
    <location>
        <begin position="1"/>
        <end position="24"/>
    </location>
</feature>
<evidence type="ECO:0000259" key="9">
    <source>
        <dbReference type="PROSITE" id="PS51007"/>
    </source>
</evidence>
<dbReference type="GO" id="GO:0009055">
    <property type="term" value="F:electron transfer activity"/>
    <property type="evidence" value="ECO:0007669"/>
    <property type="project" value="InterPro"/>
</dbReference>
<keyword evidence="1" id="KW-0813">Transport</keyword>
<dbReference type="GO" id="GO:0046872">
    <property type="term" value="F:metal ion binding"/>
    <property type="evidence" value="ECO:0007669"/>
    <property type="project" value="UniProtKB-KW"/>
</dbReference>